<sequence>MKFRDFPMPVRIAAYALLLVMLVSVLLPFVWMVFTAFKSLEEYAVNPLGVPQDWQFGNIAEAWEIGNFLRLYANSLFVTIVSVSGLLLTCSMAGYAFAHFDFRGRDLLFFYFLAGMMIPPQVILIPAFKVMSELGLVNTYFAVILTYLAWVPFAIFFFRAYFRGIPRDLSEAARIDGASEFAIFFRIMLPLAAPAMTTVGIVYFVWIFNDFMWPLVYLNNTGLRTVTLGMMNFQGQYSGATTLKTAALLLATMPPVIVFIVFRKRIQGGLAEGALKG</sequence>
<organism evidence="9 10">
    <name type="scientific">Roseisalinus antarcticus</name>
    <dbReference type="NCBI Taxonomy" id="254357"/>
    <lineage>
        <taxon>Bacteria</taxon>
        <taxon>Pseudomonadati</taxon>
        <taxon>Pseudomonadota</taxon>
        <taxon>Alphaproteobacteria</taxon>
        <taxon>Rhodobacterales</taxon>
        <taxon>Roseobacteraceae</taxon>
        <taxon>Roseisalinus</taxon>
    </lineage>
</organism>
<dbReference type="RefSeq" id="WP_085881103.1">
    <property type="nucleotide sequence ID" value="NZ_FWFZ01000055.1"/>
</dbReference>
<comment type="similarity">
    <text evidence="7">Belongs to the binding-protein-dependent transport system permease family.</text>
</comment>
<dbReference type="PROSITE" id="PS50928">
    <property type="entry name" value="ABC_TM1"/>
    <property type="match status" value="1"/>
</dbReference>
<evidence type="ECO:0000256" key="6">
    <source>
        <dbReference type="ARBA" id="ARBA00023136"/>
    </source>
</evidence>
<keyword evidence="10" id="KW-1185">Reference proteome</keyword>
<dbReference type="SUPFAM" id="SSF161098">
    <property type="entry name" value="MetI-like"/>
    <property type="match status" value="1"/>
</dbReference>
<dbReference type="Proteomes" id="UP000193900">
    <property type="component" value="Unassembled WGS sequence"/>
</dbReference>
<dbReference type="GO" id="GO:0055085">
    <property type="term" value="P:transmembrane transport"/>
    <property type="evidence" value="ECO:0007669"/>
    <property type="project" value="InterPro"/>
</dbReference>
<dbReference type="InterPro" id="IPR035906">
    <property type="entry name" value="MetI-like_sf"/>
</dbReference>
<comment type="subcellular location">
    <subcellularLocation>
        <location evidence="1 7">Cell membrane</location>
        <topology evidence="1 7">Multi-pass membrane protein</topology>
    </subcellularLocation>
</comment>
<keyword evidence="4 7" id="KW-0812">Transmembrane</keyword>
<feature type="transmembrane region" description="Helical" evidence="7">
    <location>
        <begin position="140"/>
        <end position="162"/>
    </location>
</feature>
<evidence type="ECO:0000313" key="9">
    <source>
        <dbReference type="EMBL" id="SLN77501.1"/>
    </source>
</evidence>
<dbReference type="GO" id="GO:0005886">
    <property type="term" value="C:plasma membrane"/>
    <property type="evidence" value="ECO:0007669"/>
    <property type="project" value="UniProtKB-SubCell"/>
</dbReference>
<keyword evidence="6 7" id="KW-0472">Membrane</keyword>
<dbReference type="AlphaFoldDB" id="A0A1Y5TZE6"/>
<keyword evidence="2 7" id="KW-0813">Transport</keyword>
<dbReference type="OrthoDB" id="9815445at2"/>
<evidence type="ECO:0000256" key="1">
    <source>
        <dbReference type="ARBA" id="ARBA00004651"/>
    </source>
</evidence>
<feature type="transmembrane region" description="Helical" evidence="7">
    <location>
        <begin position="109"/>
        <end position="128"/>
    </location>
</feature>
<protein>
    <submittedName>
        <fullName evidence="9">L-arabinose transport system permease protein AraQ</fullName>
    </submittedName>
</protein>
<feature type="transmembrane region" description="Helical" evidence="7">
    <location>
        <begin position="183"/>
        <end position="208"/>
    </location>
</feature>
<dbReference type="Gene3D" id="1.10.3720.10">
    <property type="entry name" value="MetI-like"/>
    <property type="match status" value="1"/>
</dbReference>
<feature type="transmembrane region" description="Helical" evidence="7">
    <location>
        <begin position="245"/>
        <end position="262"/>
    </location>
</feature>
<keyword evidence="5 7" id="KW-1133">Transmembrane helix</keyword>
<evidence type="ECO:0000256" key="5">
    <source>
        <dbReference type="ARBA" id="ARBA00022989"/>
    </source>
</evidence>
<dbReference type="CDD" id="cd06261">
    <property type="entry name" value="TM_PBP2"/>
    <property type="match status" value="1"/>
</dbReference>
<evidence type="ECO:0000313" key="10">
    <source>
        <dbReference type="Proteomes" id="UP000193900"/>
    </source>
</evidence>
<dbReference type="EMBL" id="FWFZ01000055">
    <property type="protein sequence ID" value="SLN77501.1"/>
    <property type="molecule type" value="Genomic_DNA"/>
</dbReference>
<feature type="domain" description="ABC transmembrane type-1" evidence="8">
    <location>
        <begin position="72"/>
        <end position="262"/>
    </location>
</feature>
<feature type="transmembrane region" description="Helical" evidence="7">
    <location>
        <begin position="76"/>
        <end position="97"/>
    </location>
</feature>
<feature type="transmembrane region" description="Helical" evidence="7">
    <location>
        <begin position="12"/>
        <end position="34"/>
    </location>
</feature>
<reference evidence="9 10" key="1">
    <citation type="submission" date="2017-03" db="EMBL/GenBank/DDBJ databases">
        <authorList>
            <person name="Afonso C.L."/>
            <person name="Miller P.J."/>
            <person name="Scott M.A."/>
            <person name="Spackman E."/>
            <person name="Goraichik I."/>
            <person name="Dimitrov K.M."/>
            <person name="Suarez D.L."/>
            <person name="Swayne D.E."/>
        </authorList>
    </citation>
    <scope>NUCLEOTIDE SEQUENCE [LARGE SCALE GENOMIC DNA]</scope>
    <source>
        <strain evidence="9 10">CECT 7023</strain>
    </source>
</reference>
<dbReference type="InterPro" id="IPR000515">
    <property type="entry name" value="MetI-like"/>
</dbReference>
<dbReference type="PANTHER" id="PTHR43744:SF12">
    <property type="entry name" value="ABC TRANSPORTER PERMEASE PROTEIN MG189-RELATED"/>
    <property type="match status" value="1"/>
</dbReference>
<keyword evidence="3" id="KW-1003">Cell membrane</keyword>
<evidence type="ECO:0000256" key="7">
    <source>
        <dbReference type="RuleBase" id="RU363032"/>
    </source>
</evidence>
<dbReference type="Pfam" id="PF00528">
    <property type="entry name" value="BPD_transp_1"/>
    <property type="match status" value="1"/>
</dbReference>
<proteinExistence type="inferred from homology"/>
<name>A0A1Y5TZE6_9RHOB</name>
<evidence type="ECO:0000256" key="4">
    <source>
        <dbReference type="ARBA" id="ARBA00022692"/>
    </source>
</evidence>
<evidence type="ECO:0000256" key="3">
    <source>
        <dbReference type="ARBA" id="ARBA00022475"/>
    </source>
</evidence>
<accession>A0A1Y5TZE6</accession>
<evidence type="ECO:0000256" key="2">
    <source>
        <dbReference type="ARBA" id="ARBA00022448"/>
    </source>
</evidence>
<gene>
    <name evidence="9" type="primary">araQ_13</name>
    <name evidence="9" type="ORF">ROA7023_04420</name>
</gene>
<evidence type="ECO:0000259" key="8">
    <source>
        <dbReference type="PROSITE" id="PS50928"/>
    </source>
</evidence>
<dbReference type="PANTHER" id="PTHR43744">
    <property type="entry name" value="ABC TRANSPORTER PERMEASE PROTEIN MG189-RELATED-RELATED"/>
    <property type="match status" value="1"/>
</dbReference>